<dbReference type="OrthoDB" id="26525at2759"/>
<keyword evidence="3 7" id="KW-0812">Transmembrane</keyword>
<evidence type="ECO:0000256" key="7">
    <source>
        <dbReference type="SAM" id="Phobius"/>
    </source>
</evidence>
<dbReference type="GO" id="GO:0005774">
    <property type="term" value="C:vacuolar membrane"/>
    <property type="evidence" value="ECO:0007669"/>
    <property type="project" value="UniProtKB-ARBA"/>
</dbReference>
<evidence type="ECO:0000313" key="9">
    <source>
        <dbReference type="EMBL" id="GIQ90705.1"/>
    </source>
</evidence>
<keyword evidence="4 7" id="KW-1133">Transmembrane helix</keyword>
<evidence type="ECO:0000256" key="6">
    <source>
        <dbReference type="ARBA" id="ARBA00023136"/>
    </source>
</evidence>
<dbReference type="GO" id="GO:0015369">
    <property type="term" value="F:calcium:proton antiporter activity"/>
    <property type="evidence" value="ECO:0007669"/>
    <property type="project" value="UniProtKB-ARBA"/>
</dbReference>
<organism evidence="9 10">
    <name type="scientific">Kipferlia bialata</name>
    <dbReference type="NCBI Taxonomy" id="797122"/>
    <lineage>
        <taxon>Eukaryota</taxon>
        <taxon>Metamonada</taxon>
        <taxon>Carpediemonas-like organisms</taxon>
        <taxon>Kipferlia</taxon>
    </lineage>
</organism>
<comment type="caution">
    <text evidence="9">The sequence shown here is derived from an EMBL/GenBank/DDBJ whole genome shotgun (WGS) entry which is preliminary data.</text>
</comment>
<evidence type="ECO:0000259" key="8">
    <source>
        <dbReference type="Pfam" id="PF01699"/>
    </source>
</evidence>
<feature type="transmembrane region" description="Helical" evidence="7">
    <location>
        <begin position="48"/>
        <end position="71"/>
    </location>
</feature>
<feature type="non-terminal residue" evidence="9">
    <location>
        <position position="1"/>
    </location>
</feature>
<keyword evidence="2" id="KW-0813">Transport</keyword>
<evidence type="ECO:0000256" key="2">
    <source>
        <dbReference type="ARBA" id="ARBA00022448"/>
    </source>
</evidence>
<keyword evidence="5" id="KW-0406">Ion transport</keyword>
<dbReference type="PANTHER" id="PTHR31503">
    <property type="entry name" value="VACUOLAR CALCIUM ION TRANSPORTER"/>
    <property type="match status" value="1"/>
</dbReference>
<evidence type="ECO:0000313" key="10">
    <source>
        <dbReference type="Proteomes" id="UP000265618"/>
    </source>
</evidence>
<keyword evidence="6 7" id="KW-0472">Membrane</keyword>
<dbReference type="Gene3D" id="1.20.1420.30">
    <property type="entry name" value="NCX, central ion-binding region"/>
    <property type="match status" value="1"/>
</dbReference>
<evidence type="ECO:0000256" key="1">
    <source>
        <dbReference type="ARBA" id="ARBA00004127"/>
    </source>
</evidence>
<evidence type="ECO:0000256" key="3">
    <source>
        <dbReference type="ARBA" id="ARBA00022692"/>
    </source>
</evidence>
<keyword evidence="10" id="KW-1185">Reference proteome</keyword>
<dbReference type="Pfam" id="PF01699">
    <property type="entry name" value="Na_Ca_ex"/>
    <property type="match status" value="1"/>
</dbReference>
<feature type="domain" description="Sodium/calcium exchanger membrane region" evidence="8">
    <location>
        <begin position="2"/>
        <end position="110"/>
    </location>
</feature>
<dbReference type="InterPro" id="IPR044880">
    <property type="entry name" value="NCX_ion-bd_dom_sf"/>
</dbReference>
<name>A0A9K3GQ95_9EUKA</name>
<evidence type="ECO:0000256" key="5">
    <source>
        <dbReference type="ARBA" id="ARBA00023065"/>
    </source>
</evidence>
<feature type="transmembrane region" description="Helical" evidence="7">
    <location>
        <begin position="12"/>
        <end position="36"/>
    </location>
</feature>
<proteinExistence type="predicted"/>
<sequence length="129" mass="13843">MSGFSSALGVSAFYVSFVVAPLASNASEIISAIIFAGKKRRACISVTFAGCLGAATMNSTLVLGVFLFLIAEKGIKWTFSAEVIAILTVTLVVGIWSCRKQTFKLWEAIIPAMVRRVLISDVQKPVEHS</sequence>
<reference evidence="9 10" key="1">
    <citation type="journal article" date="2018" name="PLoS ONE">
        <title>The draft genome of Kipferlia bialata reveals reductive genome evolution in fornicate parasites.</title>
        <authorList>
            <person name="Tanifuji G."/>
            <person name="Takabayashi S."/>
            <person name="Kume K."/>
            <person name="Takagi M."/>
            <person name="Nakayama T."/>
            <person name="Kamikawa R."/>
            <person name="Inagaki Y."/>
            <person name="Hashimoto T."/>
        </authorList>
    </citation>
    <scope>NUCLEOTIDE SEQUENCE [LARGE SCALE GENOMIC DNA]</scope>
    <source>
        <strain evidence="9">NY0173</strain>
    </source>
</reference>
<gene>
    <name evidence="9" type="ORF">KIPB_013596</name>
</gene>
<protein>
    <recommendedName>
        <fullName evidence="8">Sodium/calcium exchanger membrane region domain-containing protein</fullName>
    </recommendedName>
</protein>
<dbReference type="EMBL" id="BDIP01006544">
    <property type="protein sequence ID" value="GIQ90705.1"/>
    <property type="molecule type" value="Genomic_DNA"/>
</dbReference>
<evidence type="ECO:0000256" key="4">
    <source>
        <dbReference type="ARBA" id="ARBA00022989"/>
    </source>
</evidence>
<accession>A0A9K3GQ95</accession>
<dbReference type="GO" id="GO:0006874">
    <property type="term" value="P:intracellular calcium ion homeostasis"/>
    <property type="evidence" value="ECO:0007669"/>
    <property type="project" value="TreeGrafter"/>
</dbReference>
<dbReference type="Proteomes" id="UP000265618">
    <property type="component" value="Unassembled WGS sequence"/>
</dbReference>
<dbReference type="PANTHER" id="PTHR31503:SF36">
    <property type="entry name" value="SODIUM_CALCIUM EXCHANGER MEMBRANE REGION DOMAIN-CONTAINING PROTEIN"/>
    <property type="match status" value="1"/>
</dbReference>
<comment type="subcellular location">
    <subcellularLocation>
        <location evidence="1">Endomembrane system</location>
        <topology evidence="1">Multi-pass membrane protein</topology>
    </subcellularLocation>
</comment>
<dbReference type="AlphaFoldDB" id="A0A9K3GQ95"/>
<dbReference type="GO" id="GO:0012505">
    <property type="term" value="C:endomembrane system"/>
    <property type="evidence" value="ECO:0007669"/>
    <property type="project" value="UniProtKB-SubCell"/>
</dbReference>
<dbReference type="InterPro" id="IPR004837">
    <property type="entry name" value="NaCa_Exmemb"/>
</dbReference>
<feature type="transmembrane region" description="Helical" evidence="7">
    <location>
        <begin position="77"/>
        <end position="96"/>
    </location>
</feature>
<dbReference type="InterPro" id="IPR004713">
    <property type="entry name" value="CaH_exchang"/>
</dbReference>